<dbReference type="Pfam" id="PF13424">
    <property type="entry name" value="TPR_12"/>
    <property type="match status" value="1"/>
</dbReference>
<dbReference type="Gene3D" id="1.25.40.10">
    <property type="entry name" value="Tetratricopeptide repeat domain"/>
    <property type="match status" value="3"/>
</dbReference>
<name>A0A380TEJ7_9ZZZZ</name>
<organism evidence="3">
    <name type="scientific">metagenome</name>
    <dbReference type="NCBI Taxonomy" id="256318"/>
    <lineage>
        <taxon>unclassified sequences</taxon>
        <taxon>metagenomes</taxon>
    </lineage>
</organism>
<dbReference type="InterPro" id="IPR011990">
    <property type="entry name" value="TPR-like_helical_dom_sf"/>
</dbReference>
<accession>A0A380TEJ7</accession>
<dbReference type="Pfam" id="PF00515">
    <property type="entry name" value="TPR_1"/>
    <property type="match status" value="1"/>
</dbReference>
<reference evidence="3" key="1">
    <citation type="submission" date="2018-07" db="EMBL/GenBank/DDBJ databases">
        <authorList>
            <person name="Quirk P.G."/>
            <person name="Krulwich T.A."/>
        </authorList>
    </citation>
    <scope>NUCLEOTIDE SEQUENCE</scope>
</reference>
<dbReference type="PROSITE" id="PS50293">
    <property type="entry name" value="TPR_REGION"/>
    <property type="match status" value="2"/>
</dbReference>
<dbReference type="PANTHER" id="PTHR44998:SF1">
    <property type="entry name" value="UDP-N-ACETYLGLUCOSAMINE--PEPTIDE N-ACETYLGLUCOSAMINYLTRANSFERASE 110 KDA SUBUNIT"/>
    <property type="match status" value="1"/>
</dbReference>
<dbReference type="PANTHER" id="PTHR44998">
    <property type="match status" value="1"/>
</dbReference>
<sequence length="491" mass="52824">MTTESPPFHASRSLRGDQDGPPPVLPMRDGVVAAMDETAEHPGATAAAAAALPITLAVAPDEAVGLAVQRLRREDFTAAEAALQAVLACDPANADALHFLGVLKHQTGDSEAAIRLIEAALAVAPHYADAHSNLGNVYKEQGEHAKARDCYVKAIELNPRHIGAYNNLGVALRGLGEADAAVETLLKALELSPENPSILQNLGNAYRTQKNYVAAIDAYRRAIAVHPYDRDAYKYLITTLYYLDQRDEAVKVLEQWLAFDADNPSARHLLAAYSGKNIPERATDSYIRELFDDFAASFDQVLQNINYRAPELVQARVAKLFPTPEGTLTVLDAGCGTGLCAQHLRPYANRLVGVDLSPKMLLKAKARNLYDALVEAELTAYLGTKDSEFDLICSADALCYFGRLEDVFAAAAQALKRGGAFVFSLEKGNAAAGEHGYHLAPHGRYNHSETYLRAALDAAGLVVGMIDTETLRRECDDDVAGLVVTAAKGAA</sequence>
<dbReference type="InterPro" id="IPR013216">
    <property type="entry name" value="Methyltransf_11"/>
</dbReference>
<dbReference type="SMART" id="SM00028">
    <property type="entry name" value="TPR"/>
    <property type="match status" value="6"/>
</dbReference>
<dbReference type="GO" id="GO:0008757">
    <property type="term" value="F:S-adenosylmethionine-dependent methyltransferase activity"/>
    <property type="evidence" value="ECO:0007669"/>
    <property type="project" value="InterPro"/>
</dbReference>
<feature type="region of interest" description="Disordered" evidence="1">
    <location>
        <begin position="1"/>
        <end position="26"/>
    </location>
</feature>
<dbReference type="Gene3D" id="3.40.50.150">
    <property type="entry name" value="Vaccinia Virus protein VP39"/>
    <property type="match status" value="1"/>
</dbReference>
<keyword evidence="3" id="KW-0489">Methyltransferase</keyword>
<dbReference type="InterPro" id="IPR029063">
    <property type="entry name" value="SAM-dependent_MTases_sf"/>
</dbReference>
<dbReference type="CDD" id="cd02440">
    <property type="entry name" value="AdoMet_MTases"/>
    <property type="match status" value="1"/>
</dbReference>
<evidence type="ECO:0000313" key="3">
    <source>
        <dbReference type="EMBL" id="SUS06875.1"/>
    </source>
</evidence>
<dbReference type="GO" id="GO:0032259">
    <property type="term" value="P:methylation"/>
    <property type="evidence" value="ECO:0007669"/>
    <property type="project" value="UniProtKB-KW"/>
</dbReference>
<protein>
    <submittedName>
        <fullName evidence="3">Methyltransferase type 12</fullName>
    </submittedName>
</protein>
<dbReference type="InterPro" id="IPR019734">
    <property type="entry name" value="TPR_rpt"/>
</dbReference>
<dbReference type="PROSITE" id="PS50005">
    <property type="entry name" value="TPR"/>
    <property type="match status" value="4"/>
</dbReference>
<dbReference type="AlphaFoldDB" id="A0A380TEJ7"/>
<keyword evidence="3" id="KW-0808">Transferase</keyword>
<evidence type="ECO:0000256" key="1">
    <source>
        <dbReference type="SAM" id="MobiDB-lite"/>
    </source>
</evidence>
<dbReference type="Pfam" id="PF08241">
    <property type="entry name" value="Methyltransf_11"/>
    <property type="match status" value="1"/>
</dbReference>
<dbReference type="Pfam" id="PF13432">
    <property type="entry name" value="TPR_16"/>
    <property type="match status" value="1"/>
</dbReference>
<dbReference type="SUPFAM" id="SSF48452">
    <property type="entry name" value="TPR-like"/>
    <property type="match status" value="1"/>
</dbReference>
<dbReference type="EMBL" id="UIDG01000268">
    <property type="protein sequence ID" value="SUS06875.1"/>
    <property type="molecule type" value="Genomic_DNA"/>
</dbReference>
<gene>
    <name evidence="3" type="ORF">DF3PB_340013</name>
</gene>
<dbReference type="SUPFAM" id="SSF53335">
    <property type="entry name" value="S-adenosyl-L-methionine-dependent methyltransferases"/>
    <property type="match status" value="1"/>
</dbReference>
<feature type="domain" description="Methyltransferase type 11" evidence="2">
    <location>
        <begin position="331"/>
        <end position="423"/>
    </location>
</feature>
<evidence type="ECO:0000259" key="2">
    <source>
        <dbReference type="Pfam" id="PF08241"/>
    </source>
</evidence>
<proteinExistence type="predicted"/>